<reference evidence="2" key="1">
    <citation type="journal article" date="2020" name="Genome Biol.">
        <title>Gamete binning: chromosome-level and haplotype-resolved genome assembly enabled by high-throughput single-cell sequencing of gamete genomes.</title>
        <authorList>
            <person name="Campoy J.A."/>
            <person name="Sun H."/>
            <person name="Goel M."/>
            <person name="Jiao W.-B."/>
            <person name="Folz-Donahue K."/>
            <person name="Wang N."/>
            <person name="Rubio M."/>
            <person name="Liu C."/>
            <person name="Kukat C."/>
            <person name="Ruiz D."/>
            <person name="Huettel B."/>
            <person name="Schneeberger K."/>
        </authorList>
    </citation>
    <scope>NUCLEOTIDE SEQUENCE [LARGE SCALE GENOMIC DNA]</scope>
    <source>
        <strain evidence="2">cv. Rojo Pasion</strain>
    </source>
</reference>
<sequence length="66" mass="7274">MNGGGIRILTHDMKHTKCSSLSSTSPLLLQHPTKLSLSRVLPFTTSRVVPLPLLHFSYGKLNSAMR</sequence>
<dbReference type="Proteomes" id="UP000507245">
    <property type="component" value="Unassembled WGS sequence"/>
</dbReference>
<protein>
    <submittedName>
        <fullName evidence="1">Uncharacterized protein</fullName>
    </submittedName>
</protein>
<keyword evidence="2" id="KW-1185">Reference proteome</keyword>
<organism evidence="1 2">
    <name type="scientific">Prunus armeniaca</name>
    <name type="common">Apricot</name>
    <name type="synonym">Armeniaca vulgaris</name>
    <dbReference type="NCBI Taxonomy" id="36596"/>
    <lineage>
        <taxon>Eukaryota</taxon>
        <taxon>Viridiplantae</taxon>
        <taxon>Streptophyta</taxon>
        <taxon>Embryophyta</taxon>
        <taxon>Tracheophyta</taxon>
        <taxon>Spermatophyta</taxon>
        <taxon>Magnoliopsida</taxon>
        <taxon>eudicotyledons</taxon>
        <taxon>Gunneridae</taxon>
        <taxon>Pentapetalae</taxon>
        <taxon>rosids</taxon>
        <taxon>fabids</taxon>
        <taxon>Rosales</taxon>
        <taxon>Rosaceae</taxon>
        <taxon>Amygdaloideae</taxon>
        <taxon>Amygdaleae</taxon>
        <taxon>Prunus</taxon>
    </lineage>
</organism>
<accession>A0A6J5VXQ4</accession>
<name>A0A6J5VXQ4_PRUAR</name>
<evidence type="ECO:0000313" key="1">
    <source>
        <dbReference type="EMBL" id="CAB4292334.1"/>
    </source>
</evidence>
<proteinExistence type="predicted"/>
<evidence type="ECO:0000313" key="2">
    <source>
        <dbReference type="Proteomes" id="UP000507245"/>
    </source>
</evidence>
<dbReference type="AlphaFoldDB" id="A0A6J5VXQ4"/>
<gene>
    <name evidence="1" type="ORF">ORAREDHAP_LOCUS639</name>
</gene>
<dbReference type="EMBL" id="CAEKKB010000001">
    <property type="protein sequence ID" value="CAB4292334.1"/>
    <property type="molecule type" value="Genomic_DNA"/>
</dbReference>